<dbReference type="AlphaFoldDB" id="A0A1H7RXA3"/>
<dbReference type="InterPro" id="IPR039422">
    <property type="entry name" value="MarR/SlyA-like"/>
</dbReference>
<keyword evidence="3" id="KW-0238">DNA-binding</keyword>
<evidence type="ECO:0000313" key="4">
    <source>
        <dbReference type="Proteomes" id="UP000183015"/>
    </source>
</evidence>
<reference evidence="4" key="1">
    <citation type="submission" date="2016-10" db="EMBL/GenBank/DDBJ databases">
        <authorList>
            <person name="Varghese N."/>
        </authorList>
    </citation>
    <scope>NUCLEOTIDE SEQUENCE [LARGE SCALE GENOMIC DNA]</scope>
    <source>
        <strain evidence="4">DSM 45096 / BCRC 16803 / CGMCC 4.1857 / CIP 109030 / JCM 12277 / KCTC 19219 / NBRC 100920 / 33214</strain>
    </source>
</reference>
<dbReference type="Proteomes" id="UP000183015">
    <property type="component" value="Unassembled WGS sequence"/>
</dbReference>
<dbReference type="GO" id="GO:0006950">
    <property type="term" value="P:response to stress"/>
    <property type="evidence" value="ECO:0007669"/>
    <property type="project" value="TreeGrafter"/>
</dbReference>
<dbReference type="PANTHER" id="PTHR33164">
    <property type="entry name" value="TRANSCRIPTIONAL REGULATOR, MARR FAMILY"/>
    <property type="match status" value="1"/>
</dbReference>
<dbReference type="GO" id="GO:0003700">
    <property type="term" value="F:DNA-binding transcription factor activity"/>
    <property type="evidence" value="ECO:0007669"/>
    <property type="project" value="InterPro"/>
</dbReference>
<accession>A0A1H7RXA3</accession>
<dbReference type="SMART" id="SM00347">
    <property type="entry name" value="HTH_MARR"/>
    <property type="match status" value="1"/>
</dbReference>
<dbReference type="PANTHER" id="PTHR33164:SF103">
    <property type="entry name" value="REGULATORY PROTEIN MARR"/>
    <property type="match status" value="1"/>
</dbReference>
<keyword evidence="4" id="KW-1185">Reference proteome</keyword>
<dbReference type="SUPFAM" id="SSF46785">
    <property type="entry name" value="Winged helix' DNA-binding domain"/>
    <property type="match status" value="1"/>
</dbReference>
<feature type="domain" description="HTH marR-type" evidence="2">
    <location>
        <begin position="16"/>
        <end position="150"/>
    </location>
</feature>
<dbReference type="PRINTS" id="PR00598">
    <property type="entry name" value="HTHMARR"/>
</dbReference>
<dbReference type="eggNOG" id="COG1846">
    <property type="taxonomic scope" value="Bacteria"/>
</dbReference>
<gene>
    <name evidence="3" type="ORF">SAMN05414137_11134</name>
</gene>
<dbReference type="PROSITE" id="PS50995">
    <property type="entry name" value="HTH_MARR_2"/>
    <property type="match status" value="1"/>
</dbReference>
<proteinExistence type="predicted"/>
<evidence type="ECO:0000313" key="3">
    <source>
        <dbReference type="EMBL" id="SEL64951.1"/>
    </source>
</evidence>
<dbReference type="InterPro" id="IPR036388">
    <property type="entry name" value="WH-like_DNA-bd_sf"/>
</dbReference>
<dbReference type="Pfam" id="PF01047">
    <property type="entry name" value="MarR"/>
    <property type="match status" value="1"/>
</dbReference>
<name>A0A1H7RXA3_STRJI</name>
<dbReference type="STRING" id="235985.SAMN05414137_11134"/>
<dbReference type="EMBL" id="FOAZ01000011">
    <property type="protein sequence ID" value="SEL64951.1"/>
    <property type="molecule type" value="Genomic_DNA"/>
</dbReference>
<feature type="compositionally biased region" description="Basic residues" evidence="1">
    <location>
        <begin position="157"/>
        <end position="169"/>
    </location>
</feature>
<feature type="region of interest" description="Disordered" evidence="1">
    <location>
        <begin position="152"/>
        <end position="177"/>
    </location>
</feature>
<evidence type="ECO:0000256" key="1">
    <source>
        <dbReference type="SAM" id="MobiDB-lite"/>
    </source>
</evidence>
<dbReference type="InterPro" id="IPR036390">
    <property type="entry name" value="WH_DNA-bd_sf"/>
</dbReference>
<dbReference type="GO" id="GO:0003677">
    <property type="term" value="F:DNA binding"/>
    <property type="evidence" value="ECO:0007669"/>
    <property type="project" value="UniProtKB-KW"/>
</dbReference>
<dbReference type="InterPro" id="IPR000835">
    <property type="entry name" value="HTH_MarR-typ"/>
</dbReference>
<protein>
    <submittedName>
        <fullName evidence="3">DNA-binding transcriptional regulator, MarR family</fullName>
    </submittedName>
</protein>
<organism evidence="3 4">
    <name type="scientific">Streptacidiphilus jiangxiensis</name>
    <dbReference type="NCBI Taxonomy" id="235985"/>
    <lineage>
        <taxon>Bacteria</taxon>
        <taxon>Bacillati</taxon>
        <taxon>Actinomycetota</taxon>
        <taxon>Actinomycetes</taxon>
        <taxon>Kitasatosporales</taxon>
        <taxon>Streptomycetaceae</taxon>
        <taxon>Streptacidiphilus</taxon>
    </lineage>
</organism>
<evidence type="ECO:0000259" key="2">
    <source>
        <dbReference type="PROSITE" id="PS50995"/>
    </source>
</evidence>
<dbReference type="Gene3D" id="1.10.10.10">
    <property type="entry name" value="Winged helix-like DNA-binding domain superfamily/Winged helix DNA-binding domain"/>
    <property type="match status" value="1"/>
</dbReference>
<sequence>MTAAPSATAPEPIPTEVELADAIMRASKRMRKATFHRLAPHGLTPSQGRALDTLSWSGGRGIRLNQLAERLRIAPRSATTVVDALEAAGLVTRSPDPDDRRATLLQLTERGEAAVAQIAAVRQEVAAEYFGPVSSAERVTLLHLLRTAEEAYEQAHPHHGPHGHQHPHPHATPVQQP</sequence>